<dbReference type="InterPro" id="IPR003961">
    <property type="entry name" value="FN3_dom"/>
</dbReference>
<evidence type="ECO:0000256" key="4">
    <source>
        <dbReference type="ARBA" id="ARBA00022530"/>
    </source>
</evidence>
<evidence type="ECO:0000256" key="9">
    <source>
        <dbReference type="ARBA" id="ARBA00023180"/>
    </source>
</evidence>
<evidence type="ECO:0000256" key="1">
    <source>
        <dbReference type="ARBA" id="ARBA00004498"/>
    </source>
</evidence>
<dbReference type="Proteomes" id="UP001239994">
    <property type="component" value="Unassembled WGS sequence"/>
</dbReference>
<dbReference type="Gene3D" id="2.10.25.10">
    <property type="entry name" value="Laminin"/>
    <property type="match status" value="4"/>
</dbReference>
<evidence type="ECO:0000313" key="14">
    <source>
        <dbReference type="EMBL" id="KAK1786660.1"/>
    </source>
</evidence>
<feature type="domain" description="Fibronectin type-III" evidence="12">
    <location>
        <begin position="476"/>
        <end position="563"/>
    </location>
</feature>
<dbReference type="GO" id="GO:0030155">
    <property type="term" value="P:regulation of cell adhesion"/>
    <property type="evidence" value="ECO:0007669"/>
    <property type="project" value="TreeGrafter"/>
</dbReference>
<evidence type="ECO:0000256" key="8">
    <source>
        <dbReference type="ARBA" id="ARBA00023157"/>
    </source>
</evidence>
<dbReference type="Gene3D" id="2.60.40.10">
    <property type="entry name" value="Immunoglobulins"/>
    <property type="match status" value="5"/>
</dbReference>
<dbReference type="Gene3D" id="3.90.215.10">
    <property type="entry name" value="Gamma Fibrinogen, chain A, domain 1"/>
    <property type="match status" value="1"/>
</dbReference>
<dbReference type="InterPro" id="IPR002181">
    <property type="entry name" value="Fibrinogen_a/b/g_C_dom"/>
</dbReference>
<feature type="domain" description="Fibronectin type-III" evidence="12">
    <location>
        <begin position="296"/>
        <end position="385"/>
    </location>
</feature>
<feature type="domain" description="Fibronectin type-III" evidence="12">
    <location>
        <begin position="386"/>
        <end position="475"/>
    </location>
</feature>
<dbReference type="InterPro" id="IPR014716">
    <property type="entry name" value="Fibrinogen_a/b/g_C_1"/>
</dbReference>
<evidence type="ECO:0000256" key="6">
    <source>
        <dbReference type="ARBA" id="ARBA00022729"/>
    </source>
</evidence>
<dbReference type="CDD" id="cd00087">
    <property type="entry name" value="FReD"/>
    <property type="match status" value="1"/>
</dbReference>
<dbReference type="AlphaFoldDB" id="A0AAD9DL80"/>
<feature type="signal peptide" evidence="11">
    <location>
        <begin position="1"/>
        <end position="41"/>
    </location>
</feature>
<dbReference type="InterPro" id="IPR020837">
    <property type="entry name" value="Fibrinogen_CS"/>
</dbReference>
<keyword evidence="9" id="KW-0325">Glycoprotein</keyword>
<keyword evidence="7" id="KW-0677">Repeat</keyword>
<evidence type="ECO:0000256" key="7">
    <source>
        <dbReference type="ARBA" id="ARBA00022737"/>
    </source>
</evidence>
<sequence length="955" mass="103885">MAKPASLTPSPASSTEAMLVILRGILLGALCTASGVALTEGSNTSEKGITFSHVYKIDSGCKQAMLLSQDPASESPIMAVDGGNDVVFKHNIQLSSAGCACADSEEFKSLLYRLNGLEEEVTYLKTQCAQGCCAGSPGMDTSCSGHGTYQHDSCSCRCDPGWTGLDCSTSACPEDCNDNGYCVDGHCVCHAGYAGHDCSLLACPDNCSDRGHCVDGHCVCHAGYAGHDCSLLACPDNCSDRGHCVDGRCVCFQGFSGDACTEKRCLGDCTENGRCLDGRCICDEGFFGDDCSMVASPKGLHLVRVTDVSLLVEWEPVRGAEYYVLSYHPEGDAGTAQKVQVLNMENSYLITGLKPAVTYIVQVYAVIKAQKSDTDRILATTGVSGVEGIRVLGQTEDSIQVDWQNPENEVDFFKLRHTSPTGHGELENVARSQEARTVHTIVGLNPGTEYQISVQAVRGNSEGKASLASGVTDIDAPTKLIARDITETSAMVTWDRVLAEIHGYVLTYSSAEGSSLEIQIGANATSYQLDSLKPGVLYTIYIWAYKGPQSSRKTSTEVETDLDAPTNVLAREVTEDSLEVSWDRVQAHVDGYMLSYSSPHGSSEELQVGADSTSYRLSMLRPGVVYTVYVWAVKGSRYSRKATADAETDIDAPRNLQAVDVQATSAALTWTAPQANIQGYVLHYRPEDGSARSAEKRLSAGETRYGLSGLAMGKKYIVTVTAYRGTKRSKEVETTFSTVGIVHPFPMDCAQIMENGNTESRVYTIYVSGDRSRPAQVFCDMTTDGGGWIVIQRRNSGKLDFMKRWKQYTQGFGDLNDEFWLGLEKLHELTNTPTQYEVRFDLGLGAERVYAVYDHFQIAPAKQKFKLTVGKYRGNAGDAMTYHQGRPFTTVDSDNDIALGNCALTHRGAWWYKNCHLANLNGKFGDTRHSMNRSSRGRDPPTRTTPYKELGPLTY</sequence>
<dbReference type="FunFam" id="2.60.40.10:FF:000099">
    <property type="entry name" value="Fibronectin 1"/>
    <property type="match status" value="2"/>
</dbReference>
<evidence type="ECO:0000256" key="10">
    <source>
        <dbReference type="SAM" id="MobiDB-lite"/>
    </source>
</evidence>
<dbReference type="GO" id="GO:0031175">
    <property type="term" value="P:neuron projection development"/>
    <property type="evidence" value="ECO:0007669"/>
    <property type="project" value="TreeGrafter"/>
</dbReference>
<dbReference type="PROSITE" id="PS00022">
    <property type="entry name" value="EGF_1"/>
    <property type="match status" value="2"/>
</dbReference>
<evidence type="ECO:0000259" key="12">
    <source>
        <dbReference type="PROSITE" id="PS50853"/>
    </source>
</evidence>
<comment type="subcellular location">
    <subcellularLocation>
        <location evidence="1">Secreted</location>
        <location evidence="1">Extracellular space</location>
        <location evidence="1">Extracellular matrix</location>
    </subcellularLocation>
</comment>
<evidence type="ECO:0000256" key="3">
    <source>
        <dbReference type="ARBA" id="ARBA00022525"/>
    </source>
</evidence>
<dbReference type="FunFam" id="2.10.25.10:FF:000001">
    <property type="entry name" value="Tenascin C"/>
    <property type="match status" value="4"/>
</dbReference>
<evidence type="ECO:0000259" key="13">
    <source>
        <dbReference type="PROSITE" id="PS51406"/>
    </source>
</evidence>
<evidence type="ECO:0000313" key="15">
    <source>
        <dbReference type="Proteomes" id="UP001239994"/>
    </source>
</evidence>
<dbReference type="SMART" id="SM00186">
    <property type="entry name" value="FBG"/>
    <property type="match status" value="1"/>
</dbReference>
<feature type="region of interest" description="Disordered" evidence="10">
    <location>
        <begin position="926"/>
        <end position="955"/>
    </location>
</feature>
<proteinExistence type="inferred from homology"/>
<dbReference type="Pfam" id="PF23106">
    <property type="entry name" value="EGF_Teneurin"/>
    <property type="match status" value="1"/>
</dbReference>
<feature type="chain" id="PRO_5041941605" description="Tenascin N" evidence="11">
    <location>
        <begin position="42"/>
        <end position="955"/>
    </location>
</feature>
<dbReference type="SUPFAM" id="SSF56496">
    <property type="entry name" value="Fibrinogen C-terminal domain-like"/>
    <property type="match status" value="1"/>
</dbReference>
<dbReference type="FunFam" id="3.90.215.10:FF:000001">
    <property type="entry name" value="Tenascin isoform 1"/>
    <property type="match status" value="1"/>
</dbReference>
<keyword evidence="6 11" id="KW-0732">Signal</keyword>
<dbReference type="PROSITE" id="PS00514">
    <property type="entry name" value="FIBRINOGEN_C_1"/>
    <property type="match status" value="1"/>
</dbReference>
<dbReference type="PROSITE" id="PS51406">
    <property type="entry name" value="FIBRINOGEN_C_2"/>
    <property type="match status" value="1"/>
</dbReference>
<dbReference type="PROSITE" id="PS50853">
    <property type="entry name" value="FN3"/>
    <property type="match status" value="5"/>
</dbReference>
<keyword evidence="15" id="KW-1185">Reference proteome</keyword>
<comment type="similarity">
    <text evidence="2">Belongs to the tenascin family.</text>
</comment>
<evidence type="ECO:0000256" key="5">
    <source>
        <dbReference type="ARBA" id="ARBA00022536"/>
    </source>
</evidence>
<keyword evidence="4" id="KW-0272">Extracellular matrix</keyword>
<dbReference type="GO" id="GO:0005615">
    <property type="term" value="C:extracellular space"/>
    <property type="evidence" value="ECO:0007669"/>
    <property type="project" value="TreeGrafter"/>
</dbReference>
<reference evidence="14" key="1">
    <citation type="submission" date="2023-03" db="EMBL/GenBank/DDBJ databases">
        <title>Electrophorus voltai genome.</title>
        <authorList>
            <person name="Bian C."/>
        </authorList>
    </citation>
    <scope>NUCLEOTIDE SEQUENCE</scope>
    <source>
        <strain evidence="14">CB-2022</strain>
        <tissue evidence="14">Muscle</tissue>
    </source>
</reference>
<name>A0AAD9DL80_9TELE</name>
<dbReference type="PANTHER" id="PTHR46708:SF12">
    <property type="entry name" value="TENASCIN N"/>
    <property type="match status" value="1"/>
</dbReference>
<dbReference type="Pfam" id="PF00147">
    <property type="entry name" value="Fibrinogen_C"/>
    <property type="match status" value="1"/>
</dbReference>
<protein>
    <recommendedName>
        <fullName evidence="16">Tenascin N</fullName>
    </recommendedName>
</protein>
<dbReference type="EMBL" id="JAROKS010000024">
    <property type="protein sequence ID" value="KAK1786660.1"/>
    <property type="molecule type" value="Genomic_DNA"/>
</dbReference>
<evidence type="ECO:0000256" key="11">
    <source>
        <dbReference type="SAM" id="SignalP"/>
    </source>
</evidence>
<dbReference type="CDD" id="cd00063">
    <property type="entry name" value="FN3"/>
    <property type="match status" value="5"/>
</dbReference>
<comment type="caution">
    <text evidence="14">The sequence shown here is derived from an EMBL/GenBank/DDBJ whole genome shotgun (WGS) entry which is preliminary data.</text>
</comment>
<accession>A0AAD9DL80</accession>
<dbReference type="Pfam" id="PF00041">
    <property type="entry name" value="fn3"/>
    <property type="match status" value="5"/>
</dbReference>
<evidence type="ECO:0008006" key="16">
    <source>
        <dbReference type="Google" id="ProtNLM"/>
    </source>
</evidence>
<dbReference type="InterPro" id="IPR000742">
    <property type="entry name" value="EGF"/>
</dbReference>
<dbReference type="InterPro" id="IPR050991">
    <property type="entry name" value="ECM_Regulatory_Proteins"/>
</dbReference>
<dbReference type="Pfam" id="PF25024">
    <property type="entry name" value="EGF_TEN"/>
    <property type="match status" value="1"/>
</dbReference>
<dbReference type="PANTHER" id="PTHR46708">
    <property type="entry name" value="TENASCIN"/>
    <property type="match status" value="1"/>
</dbReference>
<dbReference type="SUPFAM" id="SSF49265">
    <property type="entry name" value="Fibronectin type III"/>
    <property type="match status" value="3"/>
</dbReference>
<keyword evidence="5" id="KW-0245">EGF-like domain</keyword>
<dbReference type="SMART" id="SM00060">
    <property type="entry name" value="FN3"/>
    <property type="match status" value="5"/>
</dbReference>
<organism evidence="14 15">
    <name type="scientific">Electrophorus voltai</name>
    <dbReference type="NCBI Taxonomy" id="2609070"/>
    <lineage>
        <taxon>Eukaryota</taxon>
        <taxon>Metazoa</taxon>
        <taxon>Chordata</taxon>
        <taxon>Craniata</taxon>
        <taxon>Vertebrata</taxon>
        <taxon>Euteleostomi</taxon>
        <taxon>Actinopterygii</taxon>
        <taxon>Neopterygii</taxon>
        <taxon>Teleostei</taxon>
        <taxon>Ostariophysi</taxon>
        <taxon>Gymnotiformes</taxon>
        <taxon>Gymnotoidei</taxon>
        <taxon>Gymnotidae</taxon>
        <taxon>Electrophorus</taxon>
    </lineage>
</organism>
<feature type="domain" description="Fibronectin type-III" evidence="12">
    <location>
        <begin position="564"/>
        <end position="649"/>
    </location>
</feature>
<feature type="domain" description="Fibrinogen C-terminal" evidence="13">
    <location>
        <begin position="740"/>
        <end position="929"/>
    </location>
</feature>
<dbReference type="PROSITE" id="PS01186">
    <property type="entry name" value="EGF_2"/>
    <property type="match status" value="2"/>
</dbReference>
<dbReference type="InterPro" id="IPR013783">
    <property type="entry name" value="Ig-like_fold"/>
</dbReference>
<dbReference type="NCBIfam" id="NF040941">
    <property type="entry name" value="GGGWT_bact"/>
    <property type="match status" value="1"/>
</dbReference>
<dbReference type="SMART" id="SM00181">
    <property type="entry name" value="EGF"/>
    <property type="match status" value="5"/>
</dbReference>
<keyword evidence="8" id="KW-1015">Disulfide bond</keyword>
<keyword evidence="3" id="KW-0964">Secreted</keyword>
<evidence type="ECO:0000256" key="2">
    <source>
        <dbReference type="ARBA" id="ARBA00008673"/>
    </source>
</evidence>
<feature type="domain" description="Fibronectin type-III" evidence="12">
    <location>
        <begin position="652"/>
        <end position="745"/>
    </location>
</feature>
<dbReference type="InterPro" id="IPR036116">
    <property type="entry name" value="FN3_sf"/>
</dbReference>
<gene>
    <name evidence="14" type="ORF">P4O66_002976</name>
</gene>
<dbReference type="InterPro" id="IPR036056">
    <property type="entry name" value="Fibrinogen-like_C"/>
</dbReference>